<organism evidence="2 3">
    <name type="scientific">Psophocarpus tetragonolobus</name>
    <name type="common">Winged bean</name>
    <name type="synonym">Dolichos tetragonolobus</name>
    <dbReference type="NCBI Taxonomy" id="3891"/>
    <lineage>
        <taxon>Eukaryota</taxon>
        <taxon>Viridiplantae</taxon>
        <taxon>Streptophyta</taxon>
        <taxon>Embryophyta</taxon>
        <taxon>Tracheophyta</taxon>
        <taxon>Spermatophyta</taxon>
        <taxon>Magnoliopsida</taxon>
        <taxon>eudicotyledons</taxon>
        <taxon>Gunneridae</taxon>
        <taxon>Pentapetalae</taxon>
        <taxon>rosids</taxon>
        <taxon>fabids</taxon>
        <taxon>Fabales</taxon>
        <taxon>Fabaceae</taxon>
        <taxon>Papilionoideae</taxon>
        <taxon>50 kb inversion clade</taxon>
        <taxon>NPAAA clade</taxon>
        <taxon>indigoferoid/millettioid clade</taxon>
        <taxon>Phaseoleae</taxon>
        <taxon>Psophocarpus</taxon>
    </lineage>
</organism>
<gene>
    <name evidence="2" type="ORF">VNO78_15902</name>
</gene>
<keyword evidence="3" id="KW-1185">Reference proteome</keyword>
<dbReference type="SUPFAM" id="SSF47370">
    <property type="entry name" value="Bromodomain"/>
    <property type="match status" value="1"/>
</dbReference>
<dbReference type="AlphaFoldDB" id="A0AAN9SHB7"/>
<dbReference type="EMBL" id="JAYMYS010000004">
    <property type="protein sequence ID" value="KAK7395350.1"/>
    <property type="molecule type" value="Genomic_DNA"/>
</dbReference>
<reference evidence="2 3" key="1">
    <citation type="submission" date="2024-01" db="EMBL/GenBank/DDBJ databases">
        <title>The genomes of 5 underutilized Papilionoideae crops provide insights into root nodulation and disease resistanc.</title>
        <authorList>
            <person name="Jiang F."/>
        </authorList>
    </citation>
    <scope>NUCLEOTIDE SEQUENCE [LARGE SCALE GENOMIC DNA]</scope>
    <source>
        <strain evidence="2">DUOXIRENSHENG_FW03</strain>
        <tissue evidence="2">Leaves</tissue>
    </source>
</reference>
<accession>A0AAN9SHB7</accession>
<sequence>MFKRLMVERDAWAFKNDILDRKAKRNTKCLEDIELKLKKHGYSKTHKFADDMIVLFSYALKYPPTMMFDGVVFSLYSSVFEEAEKIGIDVAYRVITILTYCLV</sequence>
<dbReference type="Proteomes" id="UP001386955">
    <property type="component" value="Unassembled WGS sequence"/>
</dbReference>
<keyword evidence="1" id="KW-0103">Bromodomain</keyword>
<evidence type="ECO:0000313" key="2">
    <source>
        <dbReference type="EMBL" id="KAK7395350.1"/>
    </source>
</evidence>
<comment type="caution">
    <text evidence="2">The sequence shown here is derived from an EMBL/GenBank/DDBJ whole genome shotgun (WGS) entry which is preliminary data.</text>
</comment>
<evidence type="ECO:0000256" key="1">
    <source>
        <dbReference type="ARBA" id="ARBA00023117"/>
    </source>
</evidence>
<protein>
    <submittedName>
        <fullName evidence="2">Uncharacterized protein</fullName>
    </submittedName>
</protein>
<proteinExistence type="predicted"/>
<evidence type="ECO:0000313" key="3">
    <source>
        <dbReference type="Proteomes" id="UP001386955"/>
    </source>
</evidence>
<name>A0AAN9SHB7_PSOTE</name>
<dbReference type="InterPro" id="IPR036427">
    <property type="entry name" value="Bromodomain-like_sf"/>
</dbReference>